<evidence type="ECO:0000259" key="5">
    <source>
        <dbReference type="Pfam" id="PF17836"/>
    </source>
</evidence>
<dbReference type="Pfam" id="PF00132">
    <property type="entry name" value="Hexapep"/>
    <property type="match status" value="1"/>
</dbReference>
<dbReference type="Pfam" id="PF17836">
    <property type="entry name" value="PglD_N"/>
    <property type="match status" value="1"/>
</dbReference>
<sequence>MKPIIVLGGGGHARVLLEALCAAGVSVLGFTVAEPDTGPSHIGGVPCLGTDEVLAHYLPSEIELVNGVGGAGDTAARIRVYKRFVDLGFQFATVIHPSAVVASSVEIGRGVQVMAGAVVQPGARIGDNAIVNTRASVDHDCDVGPHAHIAPGVTLCGGVRVGLGSHIGAGATVIQNVCIGQWCLVGAGALVLRDVPDGRKVYGVPAKEVDA</sequence>
<dbReference type="GO" id="GO:0016740">
    <property type="term" value="F:transferase activity"/>
    <property type="evidence" value="ECO:0007669"/>
    <property type="project" value="UniProtKB-KW"/>
</dbReference>
<dbReference type="InterPro" id="IPR001451">
    <property type="entry name" value="Hexapep"/>
</dbReference>
<evidence type="ECO:0000313" key="6">
    <source>
        <dbReference type="EMBL" id="GGJ11273.1"/>
    </source>
</evidence>
<name>A0A917KGX5_9BACL</name>
<keyword evidence="7" id="KW-1185">Reference proteome</keyword>
<reference evidence="6" key="2">
    <citation type="submission" date="2020-09" db="EMBL/GenBank/DDBJ databases">
        <authorList>
            <person name="Sun Q."/>
            <person name="Ohkuma M."/>
        </authorList>
    </citation>
    <scope>NUCLEOTIDE SEQUENCE</scope>
    <source>
        <strain evidence="6">JCM 18487</strain>
    </source>
</reference>
<gene>
    <name evidence="6" type="primary">pglB</name>
    <name evidence="6" type="ORF">GCM10010885_20730</name>
</gene>
<evidence type="ECO:0000256" key="4">
    <source>
        <dbReference type="PIRSR" id="PIRSR620019-2"/>
    </source>
</evidence>
<dbReference type="Gene3D" id="3.40.50.20">
    <property type="match status" value="1"/>
</dbReference>
<keyword evidence="2" id="KW-0677">Repeat</keyword>
<dbReference type="InterPro" id="IPR041561">
    <property type="entry name" value="PglD_N"/>
</dbReference>
<feature type="active site" description="Proton acceptor" evidence="3">
    <location>
        <position position="139"/>
    </location>
</feature>
<dbReference type="SUPFAM" id="SSF51161">
    <property type="entry name" value="Trimeric LpxA-like enzymes"/>
    <property type="match status" value="1"/>
</dbReference>
<feature type="binding site" evidence="4">
    <location>
        <position position="72"/>
    </location>
    <ligand>
        <name>substrate</name>
    </ligand>
</feature>
<dbReference type="EMBL" id="BMOY01000037">
    <property type="protein sequence ID" value="GGJ11273.1"/>
    <property type="molecule type" value="Genomic_DNA"/>
</dbReference>
<dbReference type="CDD" id="cd03360">
    <property type="entry name" value="LbH_AT_putative"/>
    <property type="match status" value="1"/>
</dbReference>
<feature type="domain" description="PglD N-terminal" evidence="5">
    <location>
        <begin position="4"/>
        <end position="83"/>
    </location>
</feature>
<dbReference type="PROSITE" id="PS00101">
    <property type="entry name" value="HEXAPEP_TRANSFERASES"/>
    <property type="match status" value="1"/>
</dbReference>
<dbReference type="RefSeq" id="WP_188882937.1">
    <property type="nucleotide sequence ID" value="NZ_BMOY01000037.1"/>
</dbReference>
<dbReference type="PANTHER" id="PTHR43300:SF7">
    <property type="entry name" value="UDP-N-ACETYLBACILLOSAMINE N-ACETYLTRANSFERASE"/>
    <property type="match status" value="1"/>
</dbReference>
<evidence type="ECO:0000256" key="2">
    <source>
        <dbReference type="ARBA" id="ARBA00022737"/>
    </source>
</evidence>
<reference evidence="6" key="1">
    <citation type="journal article" date="2014" name="Int. J. Syst. Evol. Microbiol.">
        <title>Complete genome sequence of Corynebacterium casei LMG S-19264T (=DSM 44701T), isolated from a smear-ripened cheese.</title>
        <authorList>
            <consortium name="US DOE Joint Genome Institute (JGI-PGF)"/>
            <person name="Walter F."/>
            <person name="Albersmeier A."/>
            <person name="Kalinowski J."/>
            <person name="Ruckert C."/>
        </authorList>
    </citation>
    <scope>NUCLEOTIDE SEQUENCE</scope>
    <source>
        <strain evidence="6">JCM 18487</strain>
    </source>
</reference>
<keyword evidence="1" id="KW-0808">Transferase</keyword>
<dbReference type="AlphaFoldDB" id="A0A917KGX5"/>
<dbReference type="Gene3D" id="2.160.10.10">
    <property type="entry name" value="Hexapeptide repeat proteins"/>
    <property type="match status" value="1"/>
</dbReference>
<evidence type="ECO:0000256" key="1">
    <source>
        <dbReference type="ARBA" id="ARBA00022679"/>
    </source>
</evidence>
<dbReference type="Proteomes" id="UP000637695">
    <property type="component" value="Unassembled WGS sequence"/>
</dbReference>
<evidence type="ECO:0000313" key="7">
    <source>
        <dbReference type="Proteomes" id="UP000637695"/>
    </source>
</evidence>
<protein>
    <submittedName>
        <fullName evidence="6">Pilus assembly protein</fullName>
    </submittedName>
</protein>
<dbReference type="NCBIfam" id="TIGR03570">
    <property type="entry name" value="NeuD_NnaD"/>
    <property type="match status" value="1"/>
</dbReference>
<organism evidence="6 7">
    <name type="scientific">Alicyclobacillus cellulosilyticus</name>
    <dbReference type="NCBI Taxonomy" id="1003997"/>
    <lineage>
        <taxon>Bacteria</taxon>
        <taxon>Bacillati</taxon>
        <taxon>Bacillota</taxon>
        <taxon>Bacilli</taxon>
        <taxon>Bacillales</taxon>
        <taxon>Alicyclobacillaceae</taxon>
        <taxon>Alicyclobacillus</taxon>
    </lineage>
</organism>
<feature type="site" description="Increases basicity of active site His" evidence="3">
    <location>
        <position position="140"/>
    </location>
</feature>
<comment type="caution">
    <text evidence="6">The sequence shown here is derived from an EMBL/GenBank/DDBJ whole genome shotgun (WGS) entry which is preliminary data.</text>
</comment>
<dbReference type="InterPro" id="IPR011004">
    <property type="entry name" value="Trimer_LpxA-like_sf"/>
</dbReference>
<evidence type="ECO:0000256" key="3">
    <source>
        <dbReference type="PIRSR" id="PIRSR620019-1"/>
    </source>
</evidence>
<feature type="binding site" evidence="4">
    <location>
        <position position="148"/>
    </location>
    <ligand>
        <name>acetyl-CoA</name>
        <dbReference type="ChEBI" id="CHEBI:57288"/>
    </ligand>
</feature>
<accession>A0A917KGX5</accession>
<dbReference type="PANTHER" id="PTHR43300">
    <property type="entry name" value="ACETYLTRANSFERASE"/>
    <property type="match status" value="1"/>
</dbReference>
<dbReference type="InterPro" id="IPR018357">
    <property type="entry name" value="Hexapep_transf_CS"/>
</dbReference>
<proteinExistence type="predicted"/>
<dbReference type="InterPro" id="IPR050179">
    <property type="entry name" value="Trans_hexapeptide_repeat"/>
</dbReference>
<dbReference type="InterPro" id="IPR020019">
    <property type="entry name" value="AcTrfase_PglD-like"/>
</dbReference>